<organism evidence="2 3">
    <name type="scientific">Liparis tanakae</name>
    <name type="common">Tanaka's snailfish</name>
    <dbReference type="NCBI Taxonomy" id="230148"/>
    <lineage>
        <taxon>Eukaryota</taxon>
        <taxon>Metazoa</taxon>
        <taxon>Chordata</taxon>
        <taxon>Craniata</taxon>
        <taxon>Vertebrata</taxon>
        <taxon>Euteleostomi</taxon>
        <taxon>Actinopterygii</taxon>
        <taxon>Neopterygii</taxon>
        <taxon>Teleostei</taxon>
        <taxon>Neoteleostei</taxon>
        <taxon>Acanthomorphata</taxon>
        <taxon>Eupercaria</taxon>
        <taxon>Perciformes</taxon>
        <taxon>Cottioidei</taxon>
        <taxon>Cottales</taxon>
        <taxon>Liparidae</taxon>
        <taxon>Liparis</taxon>
    </lineage>
</organism>
<protein>
    <submittedName>
        <fullName evidence="2">Uncharacterized protein</fullName>
    </submittedName>
</protein>
<feature type="compositionally biased region" description="Pro residues" evidence="1">
    <location>
        <begin position="88"/>
        <end position="98"/>
    </location>
</feature>
<evidence type="ECO:0000256" key="1">
    <source>
        <dbReference type="SAM" id="MobiDB-lite"/>
    </source>
</evidence>
<evidence type="ECO:0000313" key="3">
    <source>
        <dbReference type="Proteomes" id="UP000314294"/>
    </source>
</evidence>
<dbReference type="Proteomes" id="UP000314294">
    <property type="component" value="Unassembled WGS sequence"/>
</dbReference>
<dbReference type="EMBL" id="SRLO01000183">
    <property type="protein sequence ID" value="TNN68881.1"/>
    <property type="molecule type" value="Genomic_DNA"/>
</dbReference>
<accession>A0A4Z2HTK2</accession>
<proteinExistence type="predicted"/>
<reference evidence="2 3" key="1">
    <citation type="submission" date="2019-03" db="EMBL/GenBank/DDBJ databases">
        <title>First draft genome of Liparis tanakae, snailfish: a comprehensive survey of snailfish specific genes.</title>
        <authorList>
            <person name="Kim W."/>
            <person name="Song I."/>
            <person name="Jeong J.-H."/>
            <person name="Kim D."/>
            <person name="Kim S."/>
            <person name="Ryu S."/>
            <person name="Song J.Y."/>
            <person name="Lee S.K."/>
        </authorList>
    </citation>
    <scope>NUCLEOTIDE SEQUENCE [LARGE SCALE GENOMIC DNA]</scope>
    <source>
        <tissue evidence="2">Muscle</tissue>
    </source>
</reference>
<gene>
    <name evidence="2" type="ORF">EYF80_020916</name>
</gene>
<evidence type="ECO:0000313" key="2">
    <source>
        <dbReference type="EMBL" id="TNN68881.1"/>
    </source>
</evidence>
<dbReference type="AlphaFoldDB" id="A0A4Z2HTK2"/>
<feature type="region of interest" description="Disordered" evidence="1">
    <location>
        <begin position="85"/>
        <end position="134"/>
    </location>
</feature>
<sequence length="134" mass="14357">MAWLKLMPPLPCPAALPPFWFWGDWWLGEPCPSGLLPSTAPSWLPTMPPCWGLAELRTPPKMEELPGRRSSDSCLCLAAASGTMELRPGPPPPGPPLEDIPIPKSPLGMSSSGSVSYNLPFEGNHDADVAQGEN</sequence>
<keyword evidence="3" id="KW-1185">Reference proteome</keyword>
<comment type="caution">
    <text evidence="2">The sequence shown here is derived from an EMBL/GenBank/DDBJ whole genome shotgun (WGS) entry which is preliminary data.</text>
</comment>
<name>A0A4Z2HTK2_9TELE</name>
<feature type="compositionally biased region" description="Low complexity" evidence="1">
    <location>
        <begin position="105"/>
        <end position="116"/>
    </location>
</feature>